<feature type="transmembrane region" description="Helical" evidence="6">
    <location>
        <begin position="87"/>
        <end position="108"/>
    </location>
</feature>
<keyword evidence="5 6" id="KW-0472">Membrane</keyword>
<dbReference type="PANTHER" id="PTHR30250">
    <property type="entry name" value="PST FAMILY PREDICTED COLANIC ACID TRANSPORTER"/>
    <property type="match status" value="1"/>
</dbReference>
<dbReference type="Pfam" id="PF01943">
    <property type="entry name" value="Polysacc_synt"/>
    <property type="match status" value="1"/>
</dbReference>
<keyword evidence="3 6" id="KW-0812">Transmembrane</keyword>
<comment type="subcellular location">
    <subcellularLocation>
        <location evidence="1">Cell membrane</location>
        <topology evidence="1">Multi-pass membrane protein</topology>
    </subcellularLocation>
</comment>
<feature type="transmembrane region" description="Helical" evidence="6">
    <location>
        <begin position="212"/>
        <end position="229"/>
    </location>
</feature>
<feature type="transmembrane region" description="Helical" evidence="6">
    <location>
        <begin position="44"/>
        <end position="66"/>
    </location>
</feature>
<evidence type="ECO:0000256" key="2">
    <source>
        <dbReference type="ARBA" id="ARBA00022475"/>
    </source>
</evidence>
<feature type="transmembrane region" description="Helical" evidence="6">
    <location>
        <begin position="358"/>
        <end position="376"/>
    </location>
</feature>
<comment type="caution">
    <text evidence="7">The sequence shown here is derived from an EMBL/GenBank/DDBJ whole genome shotgun (WGS) entry which is preliminary data.</text>
</comment>
<evidence type="ECO:0000256" key="6">
    <source>
        <dbReference type="SAM" id="Phobius"/>
    </source>
</evidence>
<feature type="transmembrane region" description="Helical" evidence="6">
    <location>
        <begin position="382"/>
        <end position="399"/>
    </location>
</feature>
<evidence type="ECO:0000256" key="5">
    <source>
        <dbReference type="ARBA" id="ARBA00023136"/>
    </source>
</evidence>
<evidence type="ECO:0008006" key="9">
    <source>
        <dbReference type="Google" id="ProtNLM"/>
    </source>
</evidence>
<feature type="transmembrane region" description="Helical" evidence="6">
    <location>
        <begin position="295"/>
        <end position="316"/>
    </location>
</feature>
<organism evidence="7 8">
    <name type="scientific">Tenacibaculum platacis</name>
    <dbReference type="NCBI Taxonomy" id="3137852"/>
    <lineage>
        <taxon>Bacteria</taxon>
        <taxon>Pseudomonadati</taxon>
        <taxon>Bacteroidota</taxon>
        <taxon>Flavobacteriia</taxon>
        <taxon>Flavobacteriales</taxon>
        <taxon>Flavobacteriaceae</taxon>
        <taxon>Tenacibaculum</taxon>
    </lineage>
</organism>
<dbReference type="RefSeq" id="WP_348710732.1">
    <property type="nucleotide sequence ID" value="NZ_CAXIXY010000003.1"/>
</dbReference>
<evidence type="ECO:0000256" key="3">
    <source>
        <dbReference type="ARBA" id="ARBA00022692"/>
    </source>
</evidence>
<keyword evidence="8" id="KW-1185">Reference proteome</keyword>
<gene>
    <name evidence="7" type="ORF">T190607A01A_10979</name>
</gene>
<feature type="transmembrane region" description="Helical" evidence="6">
    <location>
        <begin position="328"/>
        <end position="346"/>
    </location>
</feature>
<dbReference type="Proteomes" id="UP001497416">
    <property type="component" value="Unassembled WGS sequence"/>
</dbReference>
<dbReference type="PANTHER" id="PTHR30250:SF11">
    <property type="entry name" value="O-ANTIGEN TRANSPORTER-RELATED"/>
    <property type="match status" value="1"/>
</dbReference>
<evidence type="ECO:0000256" key="4">
    <source>
        <dbReference type="ARBA" id="ARBA00022989"/>
    </source>
</evidence>
<feature type="transmembrane region" description="Helical" evidence="6">
    <location>
        <begin position="142"/>
        <end position="161"/>
    </location>
</feature>
<reference evidence="7 8" key="1">
    <citation type="submission" date="2024-05" db="EMBL/GenBank/DDBJ databases">
        <authorList>
            <person name="Duchaud E."/>
        </authorList>
    </citation>
    <scope>NUCLEOTIDE SEQUENCE [LARGE SCALE GENOMIC DNA]</scope>
    <source>
        <strain evidence="7">Ena-SAMPLE-TAB-13-05-2024-13:56:06:370-140302</strain>
    </source>
</reference>
<feature type="transmembrane region" description="Helical" evidence="6">
    <location>
        <begin position="249"/>
        <end position="270"/>
    </location>
</feature>
<sequence length="409" mass="47615">MRLPSYFSFHKLVNVFLRISAIGSKFIVFTYLSKYFTDIEFGNYSLITSLVTIMIFVLGLDFYNFSIRDILKTKETSEIQKNIVSTVLLYLVIYTVFFVLGWAVFNQINFTKEYAFLIIALCVTEHFSQEIYRFLVGFNKVLFANILLFLRTFIWGTYVLFLSYMGKSISIEFILKIWTVSNALTILITLVSSLKYIDSKSISINYNWISKGLKVSSLFFISTIFLKLIEYANRFVVDIYLGKEMVGVYTFYSSIAILITVYINTIVISFELPNILKASNEEQDQQLFPKFKKSLLVQNIVISIILLLIIYPILWWQNKPIFQEFQPILYFMIIGVVLMNYSLYYHFKLYVKHFDKQLVKTIVVSGIISLVLAIIATKYFGIYGAALAFSLSGGVLFYCRYYEVKKLKL</sequence>
<feature type="transmembrane region" description="Helical" evidence="6">
    <location>
        <begin position="173"/>
        <end position="191"/>
    </location>
</feature>
<keyword evidence="2" id="KW-1003">Cell membrane</keyword>
<evidence type="ECO:0000256" key="1">
    <source>
        <dbReference type="ARBA" id="ARBA00004651"/>
    </source>
</evidence>
<name>A0ABP1EHK4_9FLAO</name>
<evidence type="ECO:0000313" key="7">
    <source>
        <dbReference type="EMBL" id="CAL2080136.1"/>
    </source>
</evidence>
<dbReference type="InterPro" id="IPR050833">
    <property type="entry name" value="Poly_Biosynth_Transport"/>
</dbReference>
<keyword evidence="4 6" id="KW-1133">Transmembrane helix</keyword>
<dbReference type="InterPro" id="IPR002797">
    <property type="entry name" value="Polysacc_synth"/>
</dbReference>
<protein>
    <recommendedName>
        <fullName evidence="9">O-antigen/teichoic acid export membrane protein</fullName>
    </recommendedName>
</protein>
<evidence type="ECO:0000313" key="8">
    <source>
        <dbReference type="Proteomes" id="UP001497416"/>
    </source>
</evidence>
<accession>A0ABP1EHK4</accession>
<dbReference type="EMBL" id="CAXIXY010000003">
    <property type="protein sequence ID" value="CAL2080136.1"/>
    <property type="molecule type" value="Genomic_DNA"/>
</dbReference>
<proteinExistence type="predicted"/>
<feature type="transmembrane region" description="Helical" evidence="6">
    <location>
        <begin position="12"/>
        <end position="32"/>
    </location>
</feature>